<dbReference type="EMBL" id="BTCM01000001">
    <property type="protein sequence ID" value="GMK53451.1"/>
    <property type="molecule type" value="Genomic_DNA"/>
</dbReference>
<accession>A0AAD3Y7F0</accession>
<dbReference type="Pfam" id="PF09994">
    <property type="entry name" value="T6SS_Tle1-like_cat"/>
    <property type="match status" value="1"/>
</dbReference>
<protein>
    <recommendedName>
        <fullName evidence="2">T6SS Phospholipase effector Tle1-like catalytic domain-containing protein</fullName>
    </recommendedName>
</protein>
<feature type="region of interest" description="Disordered" evidence="1">
    <location>
        <begin position="1"/>
        <end position="27"/>
    </location>
</feature>
<name>A0AAD3Y7F0_9TREE</name>
<reference evidence="3" key="2">
    <citation type="submission" date="2023-06" db="EMBL/GenBank/DDBJ databases">
        <authorList>
            <person name="Kobayashi Y."/>
            <person name="Kayamori A."/>
            <person name="Aoki K."/>
            <person name="Shiwa Y."/>
            <person name="Fujita N."/>
            <person name="Sugita T."/>
            <person name="Iwasaki W."/>
            <person name="Tanaka N."/>
            <person name="Takashima M."/>
        </authorList>
    </citation>
    <scope>NUCLEOTIDE SEQUENCE</scope>
    <source>
        <strain evidence="3">HIS016</strain>
    </source>
</reference>
<dbReference type="InterPro" id="IPR018712">
    <property type="entry name" value="Tle1-like_cat"/>
</dbReference>
<sequence>MSSILPAPGPSSVNLRPPEADPQLQDADVSSVETYLTSVTDGTRTPLSTPPCRSIINTNVRARPSSLISSDGNPSQRKRRNIVLLLDGTGKEFCNKNSNLIKLHTVLKADDDQLIYYSSGLGTILPSSSGSWANIRRKAAMAIDLALAWRVTFLANFDDFVCDAYAYLMDYYTSGDHVYIFGYSRGAYVARALAGMIQKVGLLPRGNHRSIKTAYRVYTDRRGVKGEWPGDGSNQAGALYRRIFSLSRPVVIEFLGAWDTVSSLGGIGLPRLPFAQGVRGVKFFRQALALDERRIRFTPEFIHYDQEQNRIWFDIKTLEKLVAKHEKDGDMAARDEAQVLLDSARSELEERFPSMALSTLGLIQRRRIDCWFMGSHADVGGGSDLNGDDSLSNIPFRWMVREAIDSGILLSAAGMRYLSAMAMPMLPTGFNHNEVHGPRPETMERLWRLGEIVDEALTNPEHEQDLLTEVDTLRNNIPQDELRKLACLAAHRDVCAGPPVIDNTRPVQESLKGVWWILECLPLKTRRYAPVGGTIETESKWSVNFGAPRQIVPGQRVHKSVYRRMTAHGKYDVPMYRPRAKLTDDFGSWEDAIAAGPTHPLWRD</sequence>
<evidence type="ECO:0000313" key="3">
    <source>
        <dbReference type="EMBL" id="GMK53451.1"/>
    </source>
</evidence>
<feature type="domain" description="T6SS Phospholipase effector Tle1-like catalytic" evidence="2">
    <location>
        <begin position="80"/>
        <end position="402"/>
    </location>
</feature>
<reference evidence="3" key="1">
    <citation type="journal article" date="2023" name="BMC Genomics">
        <title>Chromosome-level genome assemblies of Cutaneotrichosporon spp. (Trichosporonales, Basidiomycota) reveal imbalanced evolution between nucleotide sequences and chromosome synteny.</title>
        <authorList>
            <person name="Kobayashi Y."/>
            <person name="Kayamori A."/>
            <person name="Aoki K."/>
            <person name="Shiwa Y."/>
            <person name="Matsutani M."/>
            <person name="Fujita N."/>
            <person name="Sugita T."/>
            <person name="Iwasaki W."/>
            <person name="Tanaka N."/>
            <person name="Takashima M."/>
        </authorList>
    </citation>
    <scope>NUCLEOTIDE SEQUENCE</scope>
    <source>
        <strain evidence="3">HIS016</strain>
    </source>
</reference>
<gene>
    <name evidence="3" type="ORF">CspeluHIS016_0100370</name>
</gene>
<dbReference type="InterPro" id="IPR029058">
    <property type="entry name" value="AB_hydrolase_fold"/>
</dbReference>
<organism evidence="3 4">
    <name type="scientific">Cutaneotrichosporon spelunceum</name>
    <dbReference type="NCBI Taxonomy" id="1672016"/>
    <lineage>
        <taxon>Eukaryota</taxon>
        <taxon>Fungi</taxon>
        <taxon>Dikarya</taxon>
        <taxon>Basidiomycota</taxon>
        <taxon>Agaricomycotina</taxon>
        <taxon>Tremellomycetes</taxon>
        <taxon>Trichosporonales</taxon>
        <taxon>Trichosporonaceae</taxon>
        <taxon>Cutaneotrichosporon</taxon>
    </lineage>
</organism>
<dbReference type="AlphaFoldDB" id="A0AAD3Y7F0"/>
<keyword evidence="4" id="KW-1185">Reference proteome</keyword>
<comment type="caution">
    <text evidence="3">The sequence shown here is derived from an EMBL/GenBank/DDBJ whole genome shotgun (WGS) entry which is preliminary data.</text>
</comment>
<evidence type="ECO:0000256" key="1">
    <source>
        <dbReference type="SAM" id="MobiDB-lite"/>
    </source>
</evidence>
<dbReference type="Proteomes" id="UP001222932">
    <property type="component" value="Unassembled WGS sequence"/>
</dbReference>
<proteinExistence type="predicted"/>
<evidence type="ECO:0000259" key="2">
    <source>
        <dbReference type="Pfam" id="PF09994"/>
    </source>
</evidence>
<evidence type="ECO:0000313" key="4">
    <source>
        <dbReference type="Proteomes" id="UP001222932"/>
    </source>
</evidence>
<dbReference type="SUPFAM" id="SSF53474">
    <property type="entry name" value="alpha/beta-Hydrolases"/>
    <property type="match status" value="1"/>
</dbReference>
<dbReference type="PANTHER" id="PTHR33840:SF1">
    <property type="entry name" value="TLE1 PHOSPHOLIPASE DOMAIN-CONTAINING PROTEIN"/>
    <property type="match status" value="1"/>
</dbReference>
<dbReference type="PANTHER" id="PTHR33840">
    <property type="match status" value="1"/>
</dbReference>